<dbReference type="InterPro" id="IPR016024">
    <property type="entry name" value="ARM-type_fold"/>
</dbReference>
<keyword evidence="9" id="KW-0175">Coiled coil</keyword>
<dbReference type="PANTHER" id="PTHR43941:SF1">
    <property type="entry name" value="STRUCTURAL MAINTENANCE OF CHROMOSOMES PROTEIN 2"/>
    <property type="match status" value="1"/>
</dbReference>
<evidence type="ECO:0000256" key="7">
    <source>
        <dbReference type="ARBA" id="ARBA00023295"/>
    </source>
</evidence>
<evidence type="ECO:0000256" key="8">
    <source>
        <dbReference type="RuleBase" id="RU003788"/>
    </source>
</evidence>
<name>A0A1U7H1P6_9CYAN</name>
<feature type="compositionally biased region" description="Low complexity" evidence="10">
    <location>
        <begin position="968"/>
        <end position="982"/>
    </location>
</feature>
<dbReference type="InterPro" id="IPR013491">
    <property type="entry name" value="Tape_meas_N"/>
</dbReference>
<comment type="caution">
    <text evidence="12">The sequence shown here is derived from an EMBL/GenBank/DDBJ whole genome shotgun (WGS) entry which is preliminary data.</text>
</comment>
<evidence type="ECO:0000256" key="10">
    <source>
        <dbReference type="SAM" id="MobiDB-lite"/>
    </source>
</evidence>
<dbReference type="CDD" id="cd00737">
    <property type="entry name" value="lyz_endolysin_autolysin"/>
    <property type="match status" value="1"/>
</dbReference>
<evidence type="ECO:0000256" key="2">
    <source>
        <dbReference type="ARBA" id="ARBA00009299"/>
    </source>
</evidence>
<dbReference type="GO" id="GO:0042742">
    <property type="term" value="P:defense response to bacterium"/>
    <property type="evidence" value="ECO:0007669"/>
    <property type="project" value="UniProtKB-KW"/>
</dbReference>
<evidence type="ECO:0000256" key="9">
    <source>
        <dbReference type="SAM" id="Coils"/>
    </source>
</evidence>
<evidence type="ECO:0000256" key="4">
    <source>
        <dbReference type="ARBA" id="ARBA00022638"/>
    </source>
</evidence>
<evidence type="ECO:0000259" key="11">
    <source>
        <dbReference type="Pfam" id="PF20155"/>
    </source>
</evidence>
<dbReference type="InterPro" id="IPR002196">
    <property type="entry name" value="Glyco_hydro_24"/>
</dbReference>
<keyword evidence="13" id="KW-1185">Reference proteome</keyword>
<dbReference type="InterPro" id="IPR034690">
    <property type="entry name" value="Endolysin_T4_type"/>
</dbReference>
<comment type="similarity">
    <text evidence="8">Belongs to the glycosyl hydrolase 24 family.</text>
</comment>
<dbReference type="SUPFAM" id="SSF53955">
    <property type="entry name" value="Lysozyme-like"/>
    <property type="match status" value="1"/>
</dbReference>
<sequence>MTFSGSSLGTLELQLTANQLALQAQLNQTRAYATRVARDIELQINRAFGGGRRSTQLPGLANASSQGAQAGASAGKSFADKFTTAVAPIKGAIDSIFSGVFVGAGIGAFNAVTGAIQTAIGAVQGFAGQIFNVTKDFQGFEASLKTFLKGNQQEIDKFVAGLEKFAATTPFELKDLQQAAIQNLATGAKPDQIIKDLKSIGDVAAGANANLKDLMEVYAKSRTEGRLQNEDIDQFTGRGVQLRAELAKMLSATEQEVRQLATDGKLEFRHLEEALRRMSAQGGAYFGAMENKAKTLEGRLSNVSDTFYQFQKSIGQAFEPLMNYGVQVFGDIVSGLSSSKGVLGEVKKESQKLVEYFKANPQLIEALNKAIQELVSGGFKLLLGGIKNVAEYLQENPNFIQDATDKFNSLFGVVRGVLDTISSIASWISGAIAEGIKLFNDRATESHPIFEAIRDLCQAIAELFKKHGDLLKTLLDIIVTIINTGFKIIIQLLTEAVKIITQIISYFRENLPGAIQRFSQGLEKVLEVCKQIGQAIFGWVSGITDAAQQAGSFVGGLFGGEQQPQQTERSQNTSGGTGNFIGNLIQGTQNLVGGGVGRAIQGVQGLLGGSSNSNRGVAGQVTLRRTGVKDEYGLEKIAVILPDGQTFYATSGQRRTQNQFGRGGTTKSGSMAPIEYGKYNIGTETAGIGAGVGKTFIPINPTFKTQRSAIGFHLDANRSVAPGSAGCVVFSTQQEFNAFRAALKRSGAKQLVFEEGQGIGIADAAQGVSVGKVTSAGGFLGEIANQVQKILPTGAGLSSKAANVVRGKNEGIFQQAGVTDKLVELVKQAEGFAATPYWDRTQYSVGFGTKAKSQSERLTVEQANERLLQELQSKRSRVQGMVKVPLNTNQLDALTSFAFNVGDGALQKSTLLRKLNAGDYAGAAAEFGRWNKGEHRGVKQELPGLTRRRKAERDLFLSQSTVNSQQSIVNSQQSIVSSQQSVPTTPTGGNEEDQRNLVAARRRLAQQKYREIKEEIDFATQQADATQKQQRELAAQKREQLNKEKKAQLQLAAAQAPDDEAKNVIEKRLSRFEIDSKYEEDLIKLAQQREDLTSARDKKLQIIAEAKKRGQTVDLGEEGGKDYTKAINQLDEVIASTKELQKIELETNNLNESNSEQQQERDKERQRELEKLTRAHEQYINQLKLQQSLVSDESTKQNLQLSIDKVEIEYQAKLALAPLQNRLDDLQERKVYLLGEGGLKDDSEEVKRLQKEIDNLVAQIHSLADKSDIDLSVFENQRKQVEQANQRLREAENQELQYNQQVTQLRSQISGARTQQQKAELQFQLDKLAAIREEQQLLQPLKQQYDDLVKSRERLINEGKLDASSEAIKNLDAEIARLNNRIQLVGEQSKISFETLTQESQKAIEQAKFADMEAALNKESGLAGGRVSVLQGQATLIRNRGGDEYRASALEAEAARMQEQIRYKQELLQIEQQIASVRGTASEYTEEEIATMKANAEALNKINLENISSQVRTLGKDLMDIGKNALGTFFTDIITGSKSAGEAFQDLIGNIANQLAQLAVNKLISGLFGGGLFGGGGGVPGVGSGGGILGFYQGGIVPNYASGGSVGAIATALQRERAASGRNPVLAALTPGEMVLTVEQAKRFQELRLDKVLNFANGGVVGKEGGRGKREEGGGMTINIPVTVQGSSQTSVDVPRLQSSIRGVVVEELLKQQRPGGALNR</sequence>
<dbReference type="EMBL" id="MRCA01000003">
    <property type="protein sequence ID" value="OKH14871.1"/>
    <property type="molecule type" value="Genomic_DNA"/>
</dbReference>
<comment type="catalytic activity">
    <reaction evidence="1 8">
        <text>Hydrolysis of (1-&gt;4)-beta-linkages between N-acetylmuramic acid and N-acetyl-D-glucosamine residues in a peptidoglycan and between N-acetyl-D-glucosamine residues in chitodextrins.</text>
        <dbReference type="EC" id="3.2.1.17"/>
    </reaction>
</comment>
<organism evidence="12 13">
    <name type="scientific">Fischerella major NIES-592</name>
    <dbReference type="NCBI Taxonomy" id="210994"/>
    <lineage>
        <taxon>Bacteria</taxon>
        <taxon>Bacillati</taxon>
        <taxon>Cyanobacteriota</taxon>
        <taxon>Cyanophyceae</taxon>
        <taxon>Nostocales</taxon>
        <taxon>Hapalosiphonaceae</taxon>
        <taxon>Fischerella</taxon>
    </lineage>
</organism>
<dbReference type="HAMAP" id="MF_04110">
    <property type="entry name" value="ENDOLYSIN_T4"/>
    <property type="match status" value="1"/>
</dbReference>
<dbReference type="Gene3D" id="1.10.530.40">
    <property type="match status" value="1"/>
</dbReference>
<dbReference type="PANTHER" id="PTHR43941">
    <property type="entry name" value="STRUCTURAL MAINTENANCE OF CHROMOSOMES PROTEIN 2"/>
    <property type="match status" value="1"/>
</dbReference>
<keyword evidence="6" id="KW-1035">Host cytoplasm</keyword>
<keyword evidence="5 8" id="KW-0378">Hydrolase</keyword>
<keyword evidence="4 8" id="KW-0081">Bacteriolytic enzyme</keyword>
<feature type="region of interest" description="Disordered" evidence="10">
    <location>
        <begin position="968"/>
        <end position="996"/>
    </location>
</feature>
<dbReference type="GO" id="GO:0003796">
    <property type="term" value="F:lysozyme activity"/>
    <property type="evidence" value="ECO:0007669"/>
    <property type="project" value="UniProtKB-EC"/>
</dbReference>
<feature type="coiled-coil region" evidence="9">
    <location>
        <begin position="1239"/>
        <end position="1308"/>
    </location>
</feature>
<protein>
    <recommendedName>
        <fullName evidence="8">Lysozyme</fullName>
        <ecNumber evidence="8">3.2.1.17</ecNumber>
    </recommendedName>
</protein>
<dbReference type="Pfam" id="PF00959">
    <property type="entry name" value="Phage_lysozyme"/>
    <property type="match status" value="1"/>
</dbReference>
<evidence type="ECO:0000313" key="12">
    <source>
        <dbReference type="EMBL" id="OKH14871.1"/>
    </source>
</evidence>
<keyword evidence="3 8" id="KW-0929">Antimicrobial</keyword>
<feature type="region of interest" description="Disordered" evidence="10">
    <location>
        <begin position="1147"/>
        <end position="1167"/>
    </location>
</feature>
<dbReference type="GO" id="GO:0016998">
    <property type="term" value="P:cell wall macromolecule catabolic process"/>
    <property type="evidence" value="ECO:0007669"/>
    <property type="project" value="InterPro"/>
</dbReference>
<dbReference type="Pfam" id="PF20155">
    <property type="entry name" value="TMP_3"/>
    <property type="match status" value="1"/>
</dbReference>
<dbReference type="InterPro" id="IPR033907">
    <property type="entry name" value="Endolysin_autolysin"/>
</dbReference>
<reference evidence="12 13" key="1">
    <citation type="submission" date="2016-11" db="EMBL/GenBank/DDBJ databases">
        <title>Draft Genome Sequences of Nine Cyanobacterial Strains from Diverse Habitats.</title>
        <authorList>
            <person name="Zhu T."/>
            <person name="Hou S."/>
            <person name="Lu X."/>
            <person name="Hess W.R."/>
        </authorList>
    </citation>
    <scope>NUCLEOTIDE SEQUENCE [LARGE SCALE GENOMIC DNA]</scope>
    <source>
        <strain evidence="12 13">NIES-592</strain>
    </source>
</reference>
<comment type="similarity">
    <text evidence="2">Belongs to the CpcE/RpcE/PecE family.</text>
</comment>
<evidence type="ECO:0000313" key="13">
    <source>
        <dbReference type="Proteomes" id="UP000186391"/>
    </source>
</evidence>
<keyword evidence="7 8" id="KW-0326">Glycosidase</keyword>
<dbReference type="Proteomes" id="UP000186391">
    <property type="component" value="Unassembled WGS sequence"/>
</dbReference>
<feature type="domain" description="Tape measure protein N-terminal" evidence="11">
    <location>
        <begin position="129"/>
        <end position="315"/>
    </location>
</feature>
<dbReference type="RefSeq" id="WP_073555467.1">
    <property type="nucleotide sequence ID" value="NZ_MRCA01000003.1"/>
</dbReference>
<dbReference type="InterPro" id="IPR023346">
    <property type="entry name" value="Lysozyme-like_dom_sf"/>
</dbReference>
<dbReference type="GO" id="GO:0009253">
    <property type="term" value="P:peptidoglycan catabolic process"/>
    <property type="evidence" value="ECO:0007669"/>
    <property type="project" value="InterPro"/>
</dbReference>
<feature type="coiled-coil region" evidence="9">
    <location>
        <begin position="1002"/>
        <end position="1051"/>
    </location>
</feature>
<dbReference type="EC" id="3.2.1.17" evidence="8"/>
<gene>
    <name evidence="12" type="ORF">NIES592_08315</name>
</gene>
<dbReference type="InterPro" id="IPR023347">
    <property type="entry name" value="Lysozyme_dom_sf"/>
</dbReference>
<evidence type="ECO:0000256" key="6">
    <source>
        <dbReference type="ARBA" id="ARBA00023200"/>
    </source>
</evidence>
<dbReference type="GO" id="GO:0031640">
    <property type="term" value="P:killing of cells of another organism"/>
    <property type="evidence" value="ECO:0007669"/>
    <property type="project" value="UniProtKB-KW"/>
</dbReference>
<evidence type="ECO:0000256" key="3">
    <source>
        <dbReference type="ARBA" id="ARBA00022529"/>
    </source>
</evidence>
<feature type="coiled-coil region" evidence="9">
    <location>
        <begin position="1361"/>
        <end position="1388"/>
    </location>
</feature>
<feature type="compositionally biased region" description="Basic and acidic residues" evidence="10">
    <location>
        <begin position="1158"/>
        <end position="1167"/>
    </location>
</feature>
<accession>A0A1U7H1P6</accession>
<evidence type="ECO:0000256" key="5">
    <source>
        <dbReference type="ARBA" id="ARBA00022801"/>
    </source>
</evidence>
<proteinExistence type="inferred from homology"/>
<feature type="compositionally biased region" description="Low complexity" evidence="10">
    <location>
        <begin position="1147"/>
        <end position="1157"/>
    </location>
</feature>
<dbReference type="SUPFAM" id="SSF48371">
    <property type="entry name" value="ARM repeat"/>
    <property type="match status" value="1"/>
</dbReference>
<evidence type="ECO:0000256" key="1">
    <source>
        <dbReference type="ARBA" id="ARBA00000632"/>
    </source>
</evidence>